<proteinExistence type="predicted"/>
<keyword evidence="2" id="KW-1185">Reference proteome</keyword>
<name>A0A8S1AV60_ARCPL</name>
<reference evidence="1 2" key="1">
    <citation type="submission" date="2020-04" db="EMBL/GenBank/DDBJ databases">
        <authorList>
            <person name="Wallbank WR R."/>
            <person name="Pardo Diaz C."/>
            <person name="Kozak K."/>
            <person name="Martin S."/>
            <person name="Jiggins C."/>
            <person name="Moest M."/>
            <person name="Warren A I."/>
            <person name="Byers J.R.P. K."/>
            <person name="Montejo-Kovacevich G."/>
            <person name="Yen C E."/>
        </authorList>
    </citation>
    <scope>NUCLEOTIDE SEQUENCE [LARGE SCALE GENOMIC DNA]</scope>
</reference>
<organism evidence="1 2">
    <name type="scientific">Arctia plantaginis</name>
    <name type="common">Wood tiger moth</name>
    <name type="synonym">Phalaena plantaginis</name>
    <dbReference type="NCBI Taxonomy" id="874455"/>
    <lineage>
        <taxon>Eukaryota</taxon>
        <taxon>Metazoa</taxon>
        <taxon>Ecdysozoa</taxon>
        <taxon>Arthropoda</taxon>
        <taxon>Hexapoda</taxon>
        <taxon>Insecta</taxon>
        <taxon>Pterygota</taxon>
        <taxon>Neoptera</taxon>
        <taxon>Endopterygota</taxon>
        <taxon>Lepidoptera</taxon>
        <taxon>Glossata</taxon>
        <taxon>Ditrysia</taxon>
        <taxon>Noctuoidea</taxon>
        <taxon>Erebidae</taxon>
        <taxon>Arctiinae</taxon>
        <taxon>Arctia</taxon>
    </lineage>
</organism>
<dbReference type="AlphaFoldDB" id="A0A8S1AV60"/>
<evidence type="ECO:0000313" key="2">
    <source>
        <dbReference type="Proteomes" id="UP000494106"/>
    </source>
</evidence>
<protein>
    <submittedName>
        <fullName evidence="1">Uncharacterized protein</fullName>
    </submittedName>
</protein>
<dbReference type="EMBL" id="CADEBC010000535">
    <property type="protein sequence ID" value="CAB3248875.1"/>
    <property type="molecule type" value="Genomic_DNA"/>
</dbReference>
<sequence>MNTIRPYVIKIISNDISHLAGRVAVRNWVDGKVLAVPPKRGPRHYLATERHRHAAFTPNPISARVITIATVYRPRVNYARLDKHLTFIRNNKYKPYAVRVRVKTIVNVKLFANGRRRRRRANGYATPLLRPAHSPLSQAKHTFRNKGKALCLIVYRDS</sequence>
<dbReference type="Proteomes" id="UP000494106">
    <property type="component" value="Unassembled WGS sequence"/>
</dbReference>
<gene>
    <name evidence="1" type="ORF">APLA_LOCUS11907</name>
</gene>
<evidence type="ECO:0000313" key="1">
    <source>
        <dbReference type="EMBL" id="CAB3248875.1"/>
    </source>
</evidence>
<comment type="caution">
    <text evidence="1">The sequence shown here is derived from an EMBL/GenBank/DDBJ whole genome shotgun (WGS) entry which is preliminary data.</text>
</comment>
<accession>A0A8S1AV60</accession>